<keyword evidence="2" id="KW-0175">Coiled coil</keyword>
<keyword evidence="1" id="KW-0479">Metal-binding</keyword>
<dbReference type="OrthoDB" id="1711136at2759"/>
<proteinExistence type="predicted"/>
<evidence type="ECO:0000259" key="3">
    <source>
        <dbReference type="PROSITE" id="PS50089"/>
    </source>
</evidence>
<accession>A0A1S3VRJ6</accession>
<dbReference type="Pfam" id="PF20235">
    <property type="entry name" value="PIR2-like_helical"/>
    <property type="match status" value="1"/>
</dbReference>
<dbReference type="Gene3D" id="3.30.40.10">
    <property type="entry name" value="Zinc/RING finger domain, C3HC4 (zinc finger)"/>
    <property type="match status" value="1"/>
</dbReference>
<dbReference type="Pfam" id="PF13920">
    <property type="entry name" value="zf-C3HC4_3"/>
    <property type="match status" value="1"/>
</dbReference>
<reference evidence="5" key="2">
    <citation type="submission" date="2025-08" db="UniProtKB">
        <authorList>
            <consortium name="RefSeq"/>
        </authorList>
    </citation>
    <scope>IDENTIFICATION</scope>
    <source>
        <tissue evidence="5">Leaf</tissue>
    </source>
</reference>
<dbReference type="InterPro" id="IPR046934">
    <property type="entry name" value="PIR2-like"/>
</dbReference>
<keyword evidence="1" id="KW-0862">Zinc</keyword>
<dbReference type="InterPro" id="IPR013083">
    <property type="entry name" value="Znf_RING/FYVE/PHD"/>
</dbReference>
<evidence type="ECO:0000313" key="5">
    <source>
        <dbReference type="RefSeq" id="XP_014520910.1"/>
    </source>
</evidence>
<dbReference type="GeneID" id="106777712"/>
<keyword evidence="1" id="KW-0863">Zinc-finger</keyword>
<dbReference type="GO" id="GO:0008270">
    <property type="term" value="F:zinc ion binding"/>
    <property type="evidence" value="ECO:0007669"/>
    <property type="project" value="UniProtKB-KW"/>
</dbReference>
<evidence type="ECO:0000313" key="4">
    <source>
        <dbReference type="Proteomes" id="UP000087766"/>
    </source>
</evidence>
<gene>
    <name evidence="5" type="primary">LOC106777712</name>
</gene>
<dbReference type="PANTHER" id="PTHR46405:SF3">
    <property type="entry name" value="RING_U-BOX SUPERFAMILY PROTEIN"/>
    <property type="match status" value="1"/>
</dbReference>
<organism evidence="4 5">
    <name type="scientific">Vigna radiata var. radiata</name>
    <name type="common">Mung bean</name>
    <name type="synonym">Phaseolus aureus</name>
    <dbReference type="NCBI Taxonomy" id="3916"/>
    <lineage>
        <taxon>Eukaryota</taxon>
        <taxon>Viridiplantae</taxon>
        <taxon>Streptophyta</taxon>
        <taxon>Embryophyta</taxon>
        <taxon>Tracheophyta</taxon>
        <taxon>Spermatophyta</taxon>
        <taxon>Magnoliopsida</taxon>
        <taxon>eudicotyledons</taxon>
        <taxon>Gunneridae</taxon>
        <taxon>Pentapetalae</taxon>
        <taxon>rosids</taxon>
        <taxon>fabids</taxon>
        <taxon>Fabales</taxon>
        <taxon>Fabaceae</taxon>
        <taxon>Papilionoideae</taxon>
        <taxon>50 kb inversion clade</taxon>
        <taxon>NPAAA clade</taxon>
        <taxon>indigoferoid/millettioid clade</taxon>
        <taxon>Phaseoleae</taxon>
        <taxon>Vigna</taxon>
    </lineage>
</organism>
<feature type="domain" description="RING-type" evidence="3">
    <location>
        <begin position="636"/>
        <end position="675"/>
    </location>
</feature>
<evidence type="ECO:0000256" key="1">
    <source>
        <dbReference type="PROSITE-ProRule" id="PRU00175"/>
    </source>
</evidence>
<dbReference type="Proteomes" id="UP000087766">
    <property type="component" value="Chromosome 11"/>
</dbReference>
<sequence length="690" mass="77748">MNYSDNILSDSPLDDNMGFSVKNANDQANCKALWMKESSSNSDNGWMVPYKYYSVKGPISDSNPNVDSSSWVFCNEVQLKDISLKRMEIIYKDTVSKLVALGHNEDIAVKAILLNVHCYGANDLTTDLLHNTLTCLEKGSMDMYEFKPVFSDLKKLEEHTLMNLVSLLQEVRLELGVGDAMWCLLMSDYNVLKAITIHVPVLSMFPPPLTELENEERGFRKEGGSDIPLKGFFCGNEMTVRLQRDIEFPKKFDLTPAMICSLKSNVAAIADGYKANSKQVQSNEGKFPGISTVSKLDSSSASLATILGDLPGDSHNMNNQDDLKSVLSKFHHLNIDENLEFVAEDEKDSVIVTLVHQIKDLEKQVKERKDWAHEKAIQAARKLNSYLIELKTFRIEREENQRLKKGKEANEDLEDPTMVRLLELEEASRKVCGQTDLATAGVGKLETEKAEIKAELEACKLSASEYVASCLQIAKREKKCLKKLMAWEKQEAKIKQDISDEKQKILEIQEELAQIKQRAKEAEVMRGEELKAKEDALALIEEERRSMEAAKANRKRNLKALSLKMEIDFQRRKDDLLRLEQEISRLKASAQSATLPTCESEEAEPHTEIIAKLLQELDNVPDFFGKEATGNTYRECVICGKDEVSVVFLPCAHQVMCASCSEEYGRNGKAVCPCCWVPIEQRIRTFGGSS</sequence>
<evidence type="ECO:0000256" key="2">
    <source>
        <dbReference type="SAM" id="Coils"/>
    </source>
</evidence>
<dbReference type="SUPFAM" id="SSF57850">
    <property type="entry name" value="RING/U-box"/>
    <property type="match status" value="1"/>
</dbReference>
<dbReference type="PANTHER" id="PTHR46405">
    <property type="entry name" value="OS05G0141500 PROTEIN"/>
    <property type="match status" value="1"/>
</dbReference>
<dbReference type="InterPro" id="IPR046527">
    <property type="entry name" value="PIR2-like_helical"/>
</dbReference>
<dbReference type="KEGG" id="vra:106777712"/>
<protein>
    <submittedName>
        <fullName evidence="5">MND1-interacting protein 1 isoform X1</fullName>
    </submittedName>
</protein>
<dbReference type="PROSITE" id="PS50089">
    <property type="entry name" value="ZF_RING_2"/>
    <property type="match status" value="1"/>
</dbReference>
<dbReference type="STRING" id="3916.A0A1S3VRJ6"/>
<dbReference type="InterPro" id="IPR001841">
    <property type="entry name" value="Znf_RING"/>
</dbReference>
<dbReference type="RefSeq" id="XP_014520910.1">
    <property type="nucleotide sequence ID" value="XM_014665424.2"/>
</dbReference>
<dbReference type="CDD" id="cd23128">
    <property type="entry name" value="RING-HC_MIP1-like"/>
    <property type="match status" value="1"/>
</dbReference>
<reference evidence="4" key="1">
    <citation type="journal article" date="2014" name="Nat. Commun.">
        <title>Genome sequence of mungbean and insights into evolution within Vigna species.</title>
        <authorList>
            <person name="Kang Y.J."/>
            <person name="Kim S.K."/>
            <person name="Kim M.Y."/>
            <person name="Lestari P."/>
            <person name="Kim K.H."/>
            <person name="Ha B.K."/>
            <person name="Jun T.H."/>
            <person name="Hwang W.J."/>
            <person name="Lee T."/>
            <person name="Lee J."/>
            <person name="Shim S."/>
            <person name="Yoon M.Y."/>
            <person name="Jang Y.E."/>
            <person name="Han K.S."/>
            <person name="Taeprayoon P."/>
            <person name="Yoon N."/>
            <person name="Somta P."/>
            <person name="Tanya P."/>
            <person name="Kim K.S."/>
            <person name="Gwag J.G."/>
            <person name="Moon J.K."/>
            <person name="Lee Y.H."/>
            <person name="Park B.S."/>
            <person name="Bombarely A."/>
            <person name="Doyle J.J."/>
            <person name="Jackson S.A."/>
            <person name="Schafleitner R."/>
            <person name="Srinives P."/>
            <person name="Varshney R.K."/>
            <person name="Lee S.H."/>
        </authorList>
    </citation>
    <scope>NUCLEOTIDE SEQUENCE [LARGE SCALE GENOMIC DNA]</scope>
    <source>
        <strain evidence="4">cv. VC1973A</strain>
    </source>
</reference>
<feature type="coiled-coil region" evidence="2">
    <location>
        <begin position="491"/>
        <end position="589"/>
    </location>
</feature>
<dbReference type="AlphaFoldDB" id="A0A1S3VRJ6"/>
<keyword evidence="4" id="KW-1185">Reference proteome</keyword>
<name>A0A1S3VRJ6_VIGRR</name>